<organism evidence="2 3">
    <name type="scientific">Lactiplantibacillus pentosus</name>
    <name type="common">Lactobacillus pentosus</name>
    <dbReference type="NCBI Taxonomy" id="1589"/>
    <lineage>
        <taxon>Bacteria</taxon>
        <taxon>Bacillati</taxon>
        <taxon>Bacillota</taxon>
        <taxon>Bacilli</taxon>
        <taxon>Lactobacillales</taxon>
        <taxon>Lactobacillaceae</taxon>
        <taxon>Lactiplantibacillus</taxon>
    </lineage>
</organism>
<evidence type="ECO:0000259" key="1">
    <source>
        <dbReference type="PROSITE" id="PS51094"/>
    </source>
</evidence>
<evidence type="ECO:0000313" key="3">
    <source>
        <dbReference type="Proteomes" id="UP001263852"/>
    </source>
</evidence>
<feature type="domain" description="PTS EIIA type-2" evidence="1">
    <location>
        <begin position="4"/>
        <end position="151"/>
    </location>
</feature>
<dbReference type="AlphaFoldDB" id="A0AAW8WD32"/>
<dbReference type="InterPro" id="IPR051541">
    <property type="entry name" value="PTS_SugarTrans_NitroReg"/>
</dbReference>
<sequence>MAYDFINQKLIFPRMKFSDRTTALSFLADQLTDNDYVKASFKPALLEREKSFPTGLPTGKVKVAIPHADWQNVNYSGIAVATLTTPVKFNNMADPESELEASIIFTLAINEPHGQVKLLKELMKIVQDQSHLEKLLSYENNNDLFIDLKSTFSALNV</sequence>
<dbReference type="EMBL" id="JAVLAO010000001">
    <property type="protein sequence ID" value="MDT7037952.1"/>
    <property type="molecule type" value="Genomic_DNA"/>
</dbReference>
<accession>A0AAW8WD32</accession>
<evidence type="ECO:0000313" key="2">
    <source>
        <dbReference type="EMBL" id="MDT7037952.1"/>
    </source>
</evidence>
<reference evidence="2" key="1">
    <citation type="submission" date="2023-08" db="EMBL/GenBank/DDBJ databases">
        <authorList>
            <person name="Page C.A."/>
            <person name="Perez-Diaz I.M."/>
        </authorList>
    </citation>
    <scope>NUCLEOTIDE SEQUENCE</scope>
    <source>
        <strain evidence="2">1.8.9</strain>
    </source>
</reference>
<protein>
    <submittedName>
        <fullName evidence="2">PTS sugar transporter subunit IIA</fullName>
    </submittedName>
</protein>
<gene>
    <name evidence="2" type="ORF">RI555_02860</name>
</gene>
<dbReference type="PANTHER" id="PTHR47738:SF3">
    <property type="entry name" value="PHOSPHOTRANSFERASE SYSTEM MANNITOL_FRUCTOSE-SPECIFIC IIA DOMAIN CONTAINING PROTEIN"/>
    <property type="match status" value="1"/>
</dbReference>
<dbReference type="CDD" id="cd00211">
    <property type="entry name" value="PTS_IIA_fru"/>
    <property type="match status" value="1"/>
</dbReference>
<dbReference type="PANTHER" id="PTHR47738">
    <property type="entry name" value="PTS SYSTEM FRUCTOSE-LIKE EIIA COMPONENT-RELATED"/>
    <property type="match status" value="1"/>
</dbReference>
<dbReference type="PROSITE" id="PS51094">
    <property type="entry name" value="PTS_EIIA_TYPE_2"/>
    <property type="match status" value="1"/>
</dbReference>
<dbReference type="InterPro" id="IPR002178">
    <property type="entry name" value="PTS_EIIA_type-2_dom"/>
</dbReference>
<dbReference type="Pfam" id="PF00359">
    <property type="entry name" value="PTS_EIIA_2"/>
    <property type="match status" value="1"/>
</dbReference>
<comment type="caution">
    <text evidence="2">The sequence shown here is derived from an EMBL/GenBank/DDBJ whole genome shotgun (WGS) entry which is preliminary data.</text>
</comment>
<name>A0AAW8WD32_LACPE</name>
<dbReference type="Proteomes" id="UP001263852">
    <property type="component" value="Unassembled WGS sequence"/>
</dbReference>
<dbReference type="RefSeq" id="WP_216748217.1">
    <property type="nucleotide sequence ID" value="NZ_JAGWDT010000010.1"/>
</dbReference>
<proteinExistence type="predicted"/>
<keyword evidence="2" id="KW-0762">Sugar transport</keyword>
<keyword evidence="2" id="KW-0813">Transport</keyword>